<dbReference type="GO" id="GO:0032259">
    <property type="term" value="P:methylation"/>
    <property type="evidence" value="ECO:0007669"/>
    <property type="project" value="UniProtKB-KW"/>
</dbReference>
<name>A0ABW3QHK9_9BACT</name>
<dbReference type="CDD" id="cd02440">
    <property type="entry name" value="AdoMet_MTases"/>
    <property type="match status" value="1"/>
</dbReference>
<dbReference type="EMBL" id="JBHTLP010000008">
    <property type="protein sequence ID" value="MFD1141328.1"/>
    <property type="molecule type" value="Genomic_DNA"/>
</dbReference>
<accession>A0ABW3QHK9</accession>
<keyword evidence="1" id="KW-0489">Methyltransferase</keyword>
<dbReference type="Pfam" id="PF13489">
    <property type="entry name" value="Methyltransf_23"/>
    <property type="match status" value="1"/>
</dbReference>
<reference evidence="2" key="1">
    <citation type="journal article" date="2019" name="Int. J. Syst. Evol. Microbiol.">
        <title>The Global Catalogue of Microorganisms (GCM) 10K type strain sequencing project: providing services to taxonomists for standard genome sequencing and annotation.</title>
        <authorList>
            <consortium name="The Broad Institute Genomics Platform"/>
            <consortium name="The Broad Institute Genome Sequencing Center for Infectious Disease"/>
            <person name="Wu L."/>
            <person name="Ma J."/>
        </authorList>
    </citation>
    <scope>NUCLEOTIDE SEQUENCE [LARGE SCALE GENOMIC DNA]</scope>
    <source>
        <strain evidence="2">CCUG 55608</strain>
    </source>
</reference>
<organism evidence="1 2">
    <name type="scientific">Larkinella insperata</name>
    <dbReference type="NCBI Taxonomy" id="332158"/>
    <lineage>
        <taxon>Bacteria</taxon>
        <taxon>Pseudomonadati</taxon>
        <taxon>Bacteroidota</taxon>
        <taxon>Cytophagia</taxon>
        <taxon>Cytophagales</taxon>
        <taxon>Spirosomataceae</taxon>
        <taxon>Larkinella</taxon>
    </lineage>
</organism>
<comment type="caution">
    <text evidence="1">The sequence shown here is derived from an EMBL/GenBank/DDBJ whole genome shotgun (WGS) entry which is preliminary data.</text>
</comment>
<dbReference type="Gene3D" id="3.40.50.150">
    <property type="entry name" value="Vaccinia Virus protein VP39"/>
    <property type="match status" value="1"/>
</dbReference>
<protein>
    <submittedName>
        <fullName evidence="1">Class I SAM-dependent methyltransferase</fullName>
    </submittedName>
</protein>
<keyword evidence="2" id="KW-1185">Reference proteome</keyword>
<proteinExistence type="predicted"/>
<sequence length="199" mass="22820">MGQLTSFIKRKIFRINRERWNYQYDKGLWEGLKGLNELARFSVIVGYIKYLKPGQPEMLEIGCGEGLLQQRLQIQNYGRFVGIDISDSAIQTAQAQGDEKCTYEVDDMDKYQPEGTFDLIIFNESIYYSRHPLETLQRYATHLKANGLLVVTINDHKHSDELWQTIRDGFDLLDEATTVTSKSTCVCKILLPKGAKAES</sequence>
<dbReference type="SUPFAM" id="SSF53335">
    <property type="entry name" value="S-adenosyl-L-methionine-dependent methyltransferases"/>
    <property type="match status" value="1"/>
</dbReference>
<dbReference type="InterPro" id="IPR029063">
    <property type="entry name" value="SAM-dependent_MTases_sf"/>
</dbReference>
<gene>
    <name evidence="1" type="ORF">ACFQ4C_09420</name>
</gene>
<evidence type="ECO:0000313" key="1">
    <source>
        <dbReference type="EMBL" id="MFD1141328.1"/>
    </source>
</evidence>
<evidence type="ECO:0000313" key="2">
    <source>
        <dbReference type="Proteomes" id="UP001597116"/>
    </source>
</evidence>
<dbReference type="RefSeq" id="WP_265991677.1">
    <property type="nucleotide sequence ID" value="NZ_CP110973.1"/>
</dbReference>
<keyword evidence="1" id="KW-0808">Transferase</keyword>
<dbReference type="PANTHER" id="PTHR43861">
    <property type="entry name" value="TRANS-ACONITATE 2-METHYLTRANSFERASE-RELATED"/>
    <property type="match status" value="1"/>
</dbReference>
<dbReference type="Proteomes" id="UP001597116">
    <property type="component" value="Unassembled WGS sequence"/>
</dbReference>
<dbReference type="GO" id="GO:0008168">
    <property type="term" value="F:methyltransferase activity"/>
    <property type="evidence" value="ECO:0007669"/>
    <property type="project" value="UniProtKB-KW"/>
</dbReference>